<dbReference type="GO" id="GO:0036199">
    <property type="term" value="F:cholest-4-en-3-one 26-monooxygenase activity"/>
    <property type="evidence" value="ECO:0007669"/>
    <property type="project" value="TreeGrafter"/>
</dbReference>
<dbReference type="InterPro" id="IPR002397">
    <property type="entry name" value="Cyt_P450_B"/>
</dbReference>
<protein>
    <submittedName>
        <fullName evidence="4">Cytochrome P450</fullName>
    </submittedName>
</protein>
<keyword evidence="2" id="KW-0408">Iron</keyword>
<accession>A0A918I2N6</accession>
<keyword evidence="2" id="KW-0503">Monooxygenase</keyword>
<comment type="caution">
    <text evidence="4">The sequence shown here is derived from an EMBL/GenBank/DDBJ whole genome shotgun (WGS) entry which is preliminary data.</text>
</comment>
<comment type="similarity">
    <text evidence="1 2">Belongs to the cytochrome P450 family.</text>
</comment>
<evidence type="ECO:0000256" key="2">
    <source>
        <dbReference type="RuleBase" id="RU000461"/>
    </source>
</evidence>
<reference evidence="4" key="2">
    <citation type="submission" date="2020-09" db="EMBL/GenBank/DDBJ databases">
        <authorList>
            <person name="Sun Q."/>
            <person name="Ohkuma M."/>
        </authorList>
    </citation>
    <scope>NUCLEOTIDE SEQUENCE</scope>
    <source>
        <strain evidence="4">JCM 4391</strain>
    </source>
</reference>
<dbReference type="GO" id="GO:0005506">
    <property type="term" value="F:iron ion binding"/>
    <property type="evidence" value="ECO:0007669"/>
    <property type="project" value="InterPro"/>
</dbReference>
<evidence type="ECO:0000256" key="3">
    <source>
        <dbReference type="SAM" id="MobiDB-lite"/>
    </source>
</evidence>
<evidence type="ECO:0000313" key="4">
    <source>
        <dbReference type="EMBL" id="GGU59203.1"/>
    </source>
</evidence>
<dbReference type="GO" id="GO:0008395">
    <property type="term" value="F:steroid hydroxylase activity"/>
    <property type="evidence" value="ECO:0007669"/>
    <property type="project" value="TreeGrafter"/>
</dbReference>
<dbReference type="InterPro" id="IPR017972">
    <property type="entry name" value="Cyt_P450_CS"/>
</dbReference>
<feature type="region of interest" description="Disordered" evidence="3">
    <location>
        <begin position="1"/>
        <end position="35"/>
    </location>
</feature>
<sequence>MDPTTPAGPTPRPPAPVVPAAPGARPPAPTASGAAAVPSAPVGALEALQRDPYPLYARARRTAGLVHVPELDAWLVARDAGVREVLLRPGDFSSAGSLRPDVRPGPAALAVLARGLGNRPTVVTTDGAAHRRHRAPLNSGLSAPRVAALLPYAARVAGELVDGFAADGRTELMAAYAKKLPGAVVGRLLGLDPADVPAAVHGGRRAEQLLFRPLTEDEQVAAAEDVVALQHLLDDLVRDRRARPRDDLCSALVAALAPGTAPLTPDQRHELVATMQNFLIAGHLTTTALIGTTLLHLLDHPGQWDLVRTRPDLIPAAVEEAARYDTPVQGFRRTTTRPVTLAGTRLPAGAALFVAYGSANRDETRYERAGTFDITRPLTHPHLRHVAFGHGTHGCPGSQLARAQLRLTIELFRRRLPGLRLAEGYDVVMRPTLIHRSPETLHVTWDAPA</sequence>
<dbReference type="PANTHER" id="PTHR46696">
    <property type="entry name" value="P450, PUTATIVE (EUROFUNG)-RELATED"/>
    <property type="match status" value="1"/>
</dbReference>
<dbReference type="EMBL" id="BMTP01000017">
    <property type="protein sequence ID" value="GGU59203.1"/>
    <property type="molecule type" value="Genomic_DNA"/>
</dbReference>
<dbReference type="GO" id="GO:0020037">
    <property type="term" value="F:heme binding"/>
    <property type="evidence" value="ECO:0007669"/>
    <property type="project" value="InterPro"/>
</dbReference>
<dbReference type="SUPFAM" id="SSF48264">
    <property type="entry name" value="Cytochrome P450"/>
    <property type="match status" value="1"/>
</dbReference>
<proteinExistence type="inferred from homology"/>
<dbReference type="Pfam" id="PF00067">
    <property type="entry name" value="p450"/>
    <property type="match status" value="1"/>
</dbReference>
<gene>
    <name evidence="4" type="ORF">GCM10010274_55220</name>
</gene>
<dbReference type="PRINTS" id="PR00359">
    <property type="entry name" value="BP450"/>
</dbReference>
<name>A0A918I2N6_9ACTN</name>
<dbReference type="AlphaFoldDB" id="A0A918I2N6"/>
<keyword evidence="5" id="KW-1185">Reference proteome</keyword>
<dbReference type="InterPro" id="IPR036396">
    <property type="entry name" value="Cyt_P450_sf"/>
</dbReference>
<dbReference type="Gene3D" id="1.10.630.10">
    <property type="entry name" value="Cytochrome P450"/>
    <property type="match status" value="1"/>
</dbReference>
<reference evidence="4" key="1">
    <citation type="journal article" date="2014" name="Int. J. Syst. Evol. Microbiol.">
        <title>Complete genome sequence of Corynebacterium casei LMG S-19264T (=DSM 44701T), isolated from a smear-ripened cheese.</title>
        <authorList>
            <consortium name="US DOE Joint Genome Institute (JGI-PGF)"/>
            <person name="Walter F."/>
            <person name="Albersmeier A."/>
            <person name="Kalinowski J."/>
            <person name="Ruckert C."/>
        </authorList>
    </citation>
    <scope>NUCLEOTIDE SEQUENCE</scope>
    <source>
        <strain evidence="4">JCM 4391</strain>
    </source>
</reference>
<dbReference type="GO" id="GO:0006707">
    <property type="term" value="P:cholesterol catabolic process"/>
    <property type="evidence" value="ECO:0007669"/>
    <property type="project" value="TreeGrafter"/>
</dbReference>
<dbReference type="RefSeq" id="WP_189553992.1">
    <property type="nucleotide sequence ID" value="NZ_BMTP01000017.1"/>
</dbReference>
<dbReference type="InterPro" id="IPR001128">
    <property type="entry name" value="Cyt_P450"/>
</dbReference>
<dbReference type="PANTHER" id="PTHR46696:SF4">
    <property type="entry name" value="BIOTIN BIOSYNTHESIS CYTOCHROME P450"/>
    <property type="match status" value="1"/>
</dbReference>
<dbReference type="Proteomes" id="UP000636661">
    <property type="component" value="Unassembled WGS sequence"/>
</dbReference>
<feature type="compositionally biased region" description="Pro residues" evidence="3">
    <location>
        <begin position="1"/>
        <end position="29"/>
    </location>
</feature>
<organism evidence="4 5">
    <name type="scientific">Streptomyces lavendofoliae</name>
    <dbReference type="NCBI Taxonomy" id="67314"/>
    <lineage>
        <taxon>Bacteria</taxon>
        <taxon>Bacillati</taxon>
        <taxon>Actinomycetota</taxon>
        <taxon>Actinomycetes</taxon>
        <taxon>Kitasatosporales</taxon>
        <taxon>Streptomycetaceae</taxon>
        <taxon>Streptomyces</taxon>
    </lineage>
</organism>
<keyword evidence="2" id="KW-0560">Oxidoreductase</keyword>
<keyword evidence="2" id="KW-0349">Heme</keyword>
<keyword evidence="2" id="KW-0479">Metal-binding</keyword>
<evidence type="ECO:0000256" key="1">
    <source>
        <dbReference type="ARBA" id="ARBA00010617"/>
    </source>
</evidence>
<evidence type="ECO:0000313" key="5">
    <source>
        <dbReference type="Proteomes" id="UP000636661"/>
    </source>
</evidence>
<dbReference type="PROSITE" id="PS00086">
    <property type="entry name" value="CYTOCHROME_P450"/>
    <property type="match status" value="1"/>
</dbReference>